<feature type="signal peptide" evidence="2">
    <location>
        <begin position="1"/>
        <end position="21"/>
    </location>
</feature>
<feature type="chain" id="PRO_5046155731" description="PepSY domain-containing protein" evidence="2">
    <location>
        <begin position="22"/>
        <end position="253"/>
    </location>
</feature>
<evidence type="ECO:0000313" key="4">
    <source>
        <dbReference type="Proteomes" id="UP001529380"/>
    </source>
</evidence>
<comment type="caution">
    <text evidence="3">The sequence shown here is derived from an EMBL/GenBank/DDBJ whole genome shotgun (WGS) entry which is preliminary data.</text>
</comment>
<dbReference type="PROSITE" id="PS51257">
    <property type="entry name" value="PROKAR_LIPOPROTEIN"/>
    <property type="match status" value="1"/>
</dbReference>
<evidence type="ECO:0000256" key="2">
    <source>
        <dbReference type="SAM" id="SignalP"/>
    </source>
</evidence>
<gene>
    <name evidence="3" type="ORF">QUW08_14420</name>
</gene>
<feature type="region of interest" description="Disordered" evidence="1">
    <location>
        <begin position="65"/>
        <end position="85"/>
    </location>
</feature>
<dbReference type="Proteomes" id="UP001529380">
    <property type="component" value="Unassembled WGS sequence"/>
</dbReference>
<accession>A0ABT7UUA1</accession>
<sequence length="253" mass="27968">MKLSVLAVTLCAALLFSACSAPGQTPVAVSDPVSASSSPAPDPVSAALDSFDYAYHDYTQEWIEERSGPTAEAENPDGTPYSKTFEAPDAACMNAQQAANLGAKLMEAAHGVDLTPYELTVYSFRTSQYQNNERYIWVVDSWEAPDDTDESSFHFHVELDAITGQLLKMTGHPFVYSDPTETSETAKKEFIRQLPALFDEMDLPAVEQVEEKTNEYDARRFWVTTASGNYWVACYGSESEFHISYLVLDGAYS</sequence>
<evidence type="ECO:0000256" key="1">
    <source>
        <dbReference type="SAM" id="MobiDB-lite"/>
    </source>
</evidence>
<evidence type="ECO:0008006" key="5">
    <source>
        <dbReference type="Google" id="ProtNLM"/>
    </source>
</evidence>
<evidence type="ECO:0000313" key="3">
    <source>
        <dbReference type="EMBL" id="MDM8202476.1"/>
    </source>
</evidence>
<reference evidence="3 4" key="1">
    <citation type="submission" date="2023-06" db="EMBL/GenBank/DDBJ databases">
        <title>Identification and characterization of horizontal gene transfer across gut microbiota members of farm animals based on homology search.</title>
        <authorList>
            <person name="Schwarzerova J."/>
            <person name="Nykrynova M."/>
            <person name="Jureckova K."/>
            <person name="Cejkova D."/>
            <person name="Rychlik I."/>
        </authorList>
    </citation>
    <scope>NUCLEOTIDE SEQUENCE [LARGE SCALE GENOMIC DNA]</scope>
    <source>
        <strain evidence="3 4">ET340</strain>
    </source>
</reference>
<organism evidence="3 4">
    <name type="scientific">Allofournierella massiliensis</name>
    <dbReference type="NCBI Taxonomy" id="1650663"/>
    <lineage>
        <taxon>Bacteria</taxon>
        <taxon>Bacillati</taxon>
        <taxon>Bacillota</taxon>
        <taxon>Clostridia</taxon>
        <taxon>Eubacteriales</taxon>
        <taxon>Oscillospiraceae</taxon>
        <taxon>Allofournierella</taxon>
    </lineage>
</organism>
<dbReference type="RefSeq" id="WP_289600749.1">
    <property type="nucleotide sequence ID" value="NZ_JAUDCL010000041.1"/>
</dbReference>
<keyword evidence="2" id="KW-0732">Signal</keyword>
<proteinExistence type="predicted"/>
<dbReference type="EMBL" id="JAUDCL010000041">
    <property type="protein sequence ID" value="MDM8202476.1"/>
    <property type="molecule type" value="Genomic_DNA"/>
</dbReference>
<protein>
    <recommendedName>
        <fullName evidence="5">PepSY domain-containing protein</fullName>
    </recommendedName>
</protein>
<name>A0ABT7UUA1_9FIRM</name>
<keyword evidence="4" id="KW-1185">Reference proteome</keyword>